<dbReference type="SUPFAM" id="SSF56112">
    <property type="entry name" value="Protein kinase-like (PK-like)"/>
    <property type="match status" value="1"/>
</dbReference>
<dbReference type="Pfam" id="PF07714">
    <property type="entry name" value="PK_Tyr_Ser-Thr"/>
    <property type="match status" value="1"/>
</dbReference>
<protein>
    <recommendedName>
        <fullName evidence="1">Protein kinase domain-containing protein</fullName>
    </recommendedName>
</protein>
<reference evidence="2 3" key="1">
    <citation type="submission" date="2024-04" db="EMBL/GenBank/DDBJ databases">
        <title>Tritrichomonas musculus Genome.</title>
        <authorList>
            <person name="Alves-Ferreira E."/>
            <person name="Grigg M."/>
            <person name="Lorenzi H."/>
            <person name="Galac M."/>
        </authorList>
    </citation>
    <scope>NUCLEOTIDE SEQUENCE [LARGE SCALE GENOMIC DNA]</scope>
    <source>
        <strain evidence="2 3">EAF2021</strain>
    </source>
</reference>
<comment type="caution">
    <text evidence="2">The sequence shown here is derived from an EMBL/GenBank/DDBJ whole genome shotgun (WGS) entry which is preliminary data.</text>
</comment>
<dbReference type="InterPro" id="IPR011009">
    <property type="entry name" value="Kinase-like_dom_sf"/>
</dbReference>
<dbReference type="EMBL" id="JAPFFF010000012">
    <property type="protein sequence ID" value="KAK8876469.1"/>
    <property type="molecule type" value="Genomic_DNA"/>
</dbReference>
<evidence type="ECO:0000259" key="1">
    <source>
        <dbReference type="PROSITE" id="PS50011"/>
    </source>
</evidence>
<dbReference type="SMART" id="SM00220">
    <property type="entry name" value="S_TKc"/>
    <property type="match status" value="1"/>
</dbReference>
<sequence>MDIAARGSLKNYLGEIKKDRNNPDFDNTPLQIILIGISRGMMKLHEMKSMHRDLKIENVLLNEFNYPLIADFGLSKILEDTSPKEQLKSVSSAIITAPEMILGEKYTISVDVYAFGIILYEIVTNLQPYDGISMYKIIEGVPKGLRPQIPEKTPNTF</sequence>
<dbReference type="Proteomes" id="UP001470230">
    <property type="component" value="Unassembled WGS sequence"/>
</dbReference>
<organism evidence="2 3">
    <name type="scientific">Tritrichomonas musculus</name>
    <dbReference type="NCBI Taxonomy" id="1915356"/>
    <lineage>
        <taxon>Eukaryota</taxon>
        <taxon>Metamonada</taxon>
        <taxon>Parabasalia</taxon>
        <taxon>Tritrichomonadida</taxon>
        <taxon>Tritrichomonadidae</taxon>
        <taxon>Tritrichomonas</taxon>
    </lineage>
</organism>
<dbReference type="InterPro" id="IPR000719">
    <property type="entry name" value="Prot_kinase_dom"/>
</dbReference>
<dbReference type="InterPro" id="IPR001245">
    <property type="entry name" value="Ser-Thr/Tyr_kinase_cat_dom"/>
</dbReference>
<evidence type="ECO:0000313" key="3">
    <source>
        <dbReference type="Proteomes" id="UP001470230"/>
    </source>
</evidence>
<accession>A0ABR2JEU7</accession>
<dbReference type="Gene3D" id="1.10.510.10">
    <property type="entry name" value="Transferase(Phosphotransferase) domain 1"/>
    <property type="match status" value="1"/>
</dbReference>
<keyword evidence="3" id="KW-1185">Reference proteome</keyword>
<dbReference type="PANTHER" id="PTHR23257">
    <property type="entry name" value="SERINE-THREONINE PROTEIN KINASE"/>
    <property type="match status" value="1"/>
</dbReference>
<feature type="domain" description="Protein kinase" evidence="1">
    <location>
        <begin position="1"/>
        <end position="157"/>
    </location>
</feature>
<dbReference type="PROSITE" id="PS50011">
    <property type="entry name" value="PROTEIN_KINASE_DOM"/>
    <property type="match status" value="1"/>
</dbReference>
<name>A0ABR2JEU7_9EUKA</name>
<gene>
    <name evidence="2" type="ORF">M9Y10_006682</name>
</gene>
<evidence type="ECO:0000313" key="2">
    <source>
        <dbReference type="EMBL" id="KAK8876469.1"/>
    </source>
</evidence>
<proteinExistence type="predicted"/>
<dbReference type="InterPro" id="IPR050167">
    <property type="entry name" value="Ser_Thr_protein_kinase"/>
</dbReference>